<feature type="compositionally biased region" description="Low complexity" evidence="1">
    <location>
        <begin position="189"/>
        <end position="203"/>
    </location>
</feature>
<keyword evidence="2" id="KW-0472">Membrane</keyword>
<evidence type="ECO:0000256" key="1">
    <source>
        <dbReference type="SAM" id="MobiDB-lite"/>
    </source>
</evidence>
<proteinExistence type="predicted"/>
<protein>
    <submittedName>
        <fullName evidence="3">Uncharacterized protein</fullName>
    </submittedName>
</protein>
<evidence type="ECO:0000256" key="2">
    <source>
        <dbReference type="SAM" id="Phobius"/>
    </source>
</evidence>
<feature type="region of interest" description="Disordered" evidence="1">
    <location>
        <begin position="189"/>
        <end position="213"/>
    </location>
</feature>
<keyword evidence="2" id="KW-1133">Transmembrane helix</keyword>
<comment type="caution">
    <text evidence="3">The sequence shown here is derived from an EMBL/GenBank/DDBJ whole genome shotgun (WGS) entry which is preliminary data.</text>
</comment>
<dbReference type="EMBL" id="JACCFJ010000001">
    <property type="protein sequence ID" value="NYI81665.1"/>
    <property type="molecule type" value="Genomic_DNA"/>
</dbReference>
<evidence type="ECO:0000313" key="4">
    <source>
        <dbReference type="Proteomes" id="UP000587002"/>
    </source>
</evidence>
<organism evidence="3 4">
    <name type="scientific">Saccharopolyspora hordei</name>
    <dbReference type="NCBI Taxonomy" id="1838"/>
    <lineage>
        <taxon>Bacteria</taxon>
        <taxon>Bacillati</taxon>
        <taxon>Actinomycetota</taxon>
        <taxon>Actinomycetes</taxon>
        <taxon>Pseudonocardiales</taxon>
        <taxon>Pseudonocardiaceae</taxon>
        <taxon>Saccharopolyspora</taxon>
    </lineage>
</organism>
<feature type="region of interest" description="Disordered" evidence="1">
    <location>
        <begin position="244"/>
        <end position="309"/>
    </location>
</feature>
<keyword evidence="2" id="KW-0812">Transmembrane</keyword>
<dbReference type="PRINTS" id="PR01217">
    <property type="entry name" value="PRICHEXTENSN"/>
</dbReference>
<dbReference type="RefSeq" id="WP_179716858.1">
    <property type="nucleotide sequence ID" value="NZ_BAABFH010000001.1"/>
</dbReference>
<sequence>MTPRPARQWRVPGAVLAAFVGVGVVGGLTGALGGGGEQTQFTSEDTAVYSEGRTYTGPPVQRFLPADSQQLAQGLAASERVHGVCFGWKLVDGSTKQADQGSSRGPGVPADTCPRWAEVEVVVALGSGDDPDAAAVRVSGSPDLRPLPTQSDFVELGVTADALAEEPVSVTGQAALGLPLLLVERGALTAPPEPGEAPGSGAVPPLPPAGGAGSSSWMLWGSLGGLGAVAVVALVLGFRARSRQGAASDTPAPPPPGPPPGPPPPGPPGPPPAGPPGPPPAGPPGPFPGQAPPPGRPPQPPPWPPGPGR</sequence>
<gene>
    <name evidence="3" type="ORF">HNR68_000295</name>
</gene>
<dbReference type="Proteomes" id="UP000587002">
    <property type="component" value="Unassembled WGS sequence"/>
</dbReference>
<evidence type="ECO:0000313" key="3">
    <source>
        <dbReference type="EMBL" id="NYI81665.1"/>
    </source>
</evidence>
<feature type="transmembrane region" description="Helical" evidence="2">
    <location>
        <begin position="217"/>
        <end position="238"/>
    </location>
</feature>
<name>A0A853AC27_9PSEU</name>
<feature type="compositionally biased region" description="Pro residues" evidence="1">
    <location>
        <begin position="251"/>
        <end position="309"/>
    </location>
</feature>
<keyword evidence="4" id="KW-1185">Reference proteome</keyword>
<dbReference type="AlphaFoldDB" id="A0A853AC27"/>
<accession>A0A853AC27</accession>
<reference evidence="3 4" key="1">
    <citation type="submission" date="2020-07" db="EMBL/GenBank/DDBJ databases">
        <title>Sequencing the genomes of 1000 actinobacteria strains.</title>
        <authorList>
            <person name="Klenk H.-P."/>
        </authorList>
    </citation>
    <scope>NUCLEOTIDE SEQUENCE [LARGE SCALE GENOMIC DNA]</scope>
    <source>
        <strain evidence="3 4">DSM 44065</strain>
    </source>
</reference>